<dbReference type="InterPro" id="IPR036188">
    <property type="entry name" value="FAD/NAD-bd_sf"/>
</dbReference>
<name>A0A1G8ZQR9_9BACT</name>
<organism evidence="2 3">
    <name type="scientific">Catalinimonas alkaloidigena</name>
    <dbReference type="NCBI Taxonomy" id="1075417"/>
    <lineage>
        <taxon>Bacteria</taxon>
        <taxon>Pseudomonadati</taxon>
        <taxon>Bacteroidota</taxon>
        <taxon>Cytophagia</taxon>
        <taxon>Cytophagales</taxon>
        <taxon>Catalimonadaceae</taxon>
        <taxon>Catalinimonas</taxon>
    </lineage>
</organism>
<gene>
    <name evidence="2" type="ORF">SAMN05421823_10261</name>
</gene>
<reference evidence="2 3" key="1">
    <citation type="submission" date="2016-10" db="EMBL/GenBank/DDBJ databases">
        <authorList>
            <person name="de Groot N.N."/>
        </authorList>
    </citation>
    <scope>NUCLEOTIDE SEQUENCE [LARGE SCALE GENOMIC DNA]</scope>
    <source>
        <strain evidence="2 3">DSM 25186</strain>
    </source>
</reference>
<dbReference type="GO" id="GO:0005737">
    <property type="term" value="C:cytoplasm"/>
    <property type="evidence" value="ECO:0007669"/>
    <property type="project" value="TreeGrafter"/>
</dbReference>
<dbReference type="STRING" id="1075417.SAMN05421823_10261"/>
<feature type="domain" description="FAD dependent oxidoreductase" evidence="1">
    <location>
        <begin position="14"/>
        <end position="374"/>
    </location>
</feature>
<dbReference type="Gene3D" id="3.50.50.60">
    <property type="entry name" value="FAD/NAD(P)-binding domain"/>
    <property type="match status" value="1"/>
</dbReference>
<sequence>MLSFWETHTYLSTDFLIVGGGISGLSTALRLKERRPNAQVTVLERGTLPNGASTKNAGFACFGSLTELLEDIDTIGPAETLALVERRYRGLQRLRARVGDAALDYQGNGGWELIGEWEEGALSRLEEVNESLSPLFQEPVFQVKTEARARLGFASEAVRHLIFNPYEGQLHPGQMMRALWQRAVEQGVTVLHGCDVRSWEEANAQVTVTAALTGHPEPVKFSAAQLAFCTNAFTPALLPELSLRPGRGQVLVTEPLGTLPFKGVFHFDKGYYYFRNFEGRVLFGGGRNLDFAGEETTAFEINERIYEDLLHKLRTVILPGHPVKIAQRWAGIMAFGEDKRPIVRRLGTRTVAGVRLGGMGVAIGSLIGDELADLLLA</sequence>
<dbReference type="AlphaFoldDB" id="A0A1G8ZQR9"/>
<dbReference type="SUPFAM" id="SSF51905">
    <property type="entry name" value="FAD/NAD(P)-binding domain"/>
    <property type="match status" value="1"/>
</dbReference>
<protein>
    <recommendedName>
        <fullName evidence="1">FAD dependent oxidoreductase domain-containing protein</fullName>
    </recommendedName>
</protein>
<proteinExistence type="predicted"/>
<dbReference type="PANTHER" id="PTHR13847:SF281">
    <property type="entry name" value="FAD DEPENDENT OXIDOREDUCTASE DOMAIN-CONTAINING PROTEIN"/>
    <property type="match status" value="1"/>
</dbReference>
<evidence type="ECO:0000259" key="1">
    <source>
        <dbReference type="Pfam" id="PF01266"/>
    </source>
</evidence>
<dbReference type="Proteomes" id="UP000198510">
    <property type="component" value="Unassembled WGS sequence"/>
</dbReference>
<dbReference type="RefSeq" id="WP_089679322.1">
    <property type="nucleotide sequence ID" value="NZ_FNFO01000002.1"/>
</dbReference>
<dbReference type="PANTHER" id="PTHR13847">
    <property type="entry name" value="SARCOSINE DEHYDROGENASE-RELATED"/>
    <property type="match status" value="1"/>
</dbReference>
<dbReference type="Pfam" id="PF01266">
    <property type="entry name" value="DAO"/>
    <property type="match status" value="1"/>
</dbReference>
<dbReference type="EMBL" id="FNFO01000002">
    <property type="protein sequence ID" value="SDK17452.1"/>
    <property type="molecule type" value="Genomic_DNA"/>
</dbReference>
<keyword evidence="3" id="KW-1185">Reference proteome</keyword>
<dbReference type="InterPro" id="IPR006076">
    <property type="entry name" value="FAD-dep_OxRdtase"/>
</dbReference>
<evidence type="ECO:0000313" key="3">
    <source>
        <dbReference type="Proteomes" id="UP000198510"/>
    </source>
</evidence>
<dbReference type="OrthoDB" id="1491488at2"/>
<evidence type="ECO:0000313" key="2">
    <source>
        <dbReference type="EMBL" id="SDK17452.1"/>
    </source>
</evidence>
<accession>A0A1G8ZQR9</accession>
<dbReference type="Gene3D" id="3.30.9.10">
    <property type="entry name" value="D-Amino Acid Oxidase, subunit A, domain 2"/>
    <property type="match status" value="1"/>
</dbReference>